<sequence length="205" mass="22365">MGRVFASMSTSIDGYITGPNDRLEMPLGEGGDRLHEWLYDLESWRKPHGLEGGEVTTDGDLLDEAIQRTGAVVMGRRMFDFAEGPWGENPPFHVPVFVVTHRTREPLVKEGGTTFTFVTDGIEPALDQARAAAGDKDVSIGGGASVIQQYLRAGLLDEIHVTLVPVLLGGGKRLFDHLDETPIELERTQVVASSGVTHLQFTVVR</sequence>
<dbReference type="InterPro" id="IPR024072">
    <property type="entry name" value="DHFR-like_dom_sf"/>
</dbReference>
<dbReference type="OrthoDB" id="195113at2"/>
<accession>D1C974</accession>
<dbReference type="SUPFAM" id="SSF53597">
    <property type="entry name" value="Dihydrofolate reductase-like"/>
    <property type="match status" value="1"/>
</dbReference>
<evidence type="ECO:0000313" key="2">
    <source>
        <dbReference type="EMBL" id="ACZ40367.1"/>
    </source>
</evidence>
<dbReference type="KEGG" id="sti:Sthe_2963"/>
<name>D1C974_SPHTD</name>
<evidence type="ECO:0000259" key="1">
    <source>
        <dbReference type="Pfam" id="PF01872"/>
    </source>
</evidence>
<dbReference type="eggNOG" id="COG0262">
    <property type="taxonomic scope" value="Bacteria"/>
</dbReference>
<dbReference type="Proteomes" id="UP000002027">
    <property type="component" value="Chromosome 2"/>
</dbReference>
<dbReference type="Gene3D" id="3.40.430.10">
    <property type="entry name" value="Dihydrofolate Reductase, subunit A"/>
    <property type="match status" value="1"/>
</dbReference>
<dbReference type="GO" id="GO:0008703">
    <property type="term" value="F:5-amino-6-(5-phosphoribosylamino)uracil reductase activity"/>
    <property type="evidence" value="ECO:0007669"/>
    <property type="project" value="InterPro"/>
</dbReference>
<dbReference type="InterPro" id="IPR050765">
    <property type="entry name" value="Riboflavin_Biosynth_HTPR"/>
</dbReference>
<protein>
    <submittedName>
        <fullName evidence="2">Bifunctional deaminase-reductase domain protein</fullName>
    </submittedName>
</protein>
<dbReference type="AlphaFoldDB" id="D1C974"/>
<dbReference type="InterPro" id="IPR002734">
    <property type="entry name" value="RibDG_C"/>
</dbReference>
<reference evidence="2 3" key="2">
    <citation type="journal article" date="2010" name="Stand. Genomic Sci.">
        <title>Complete genome sequence of Desulfohalobium retbaense type strain (HR(100)).</title>
        <authorList>
            <person name="Spring S."/>
            <person name="Nolan M."/>
            <person name="Lapidus A."/>
            <person name="Glavina Del Rio T."/>
            <person name="Copeland A."/>
            <person name="Tice H."/>
            <person name="Cheng J.F."/>
            <person name="Lucas S."/>
            <person name="Land M."/>
            <person name="Chen F."/>
            <person name="Bruce D."/>
            <person name="Goodwin L."/>
            <person name="Pitluck S."/>
            <person name="Ivanova N."/>
            <person name="Mavromatis K."/>
            <person name="Mikhailova N."/>
            <person name="Pati A."/>
            <person name="Chen A."/>
            <person name="Palaniappan K."/>
            <person name="Hauser L."/>
            <person name="Chang Y.J."/>
            <person name="Jeffries C.D."/>
            <person name="Munk C."/>
            <person name="Kiss H."/>
            <person name="Chain P."/>
            <person name="Han C."/>
            <person name="Brettin T."/>
            <person name="Detter J.C."/>
            <person name="Schuler E."/>
            <person name="Goker M."/>
            <person name="Rohde M."/>
            <person name="Bristow J."/>
            <person name="Eisen J.A."/>
            <person name="Markowitz V."/>
            <person name="Hugenholtz P."/>
            <person name="Kyrpides N.C."/>
            <person name="Klenk H.P."/>
        </authorList>
    </citation>
    <scope>NUCLEOTIDE SEQUENCE [LARGE SCALE GENOMIC DNA]</scope>
    <source>
        <strain evidence="3">ATCC 49802 / DSM 20745 / S 6022</strain>
    </source>
</reference>
<dbReference type="STRING" id="479434.Sthe_2963"/>
<dbReference type="InParanoid" id="D1C974"/>
<dbReference type="PANTHER" id="PTHR38011">
    <property type="entry name" value="DIHYDROFOLATE REDUCTASE FAMILY PROTEIN (AFU_ORTHOLOGUE AFUA_8G06820)"/>
    <property type="match status" value="1"/>
</dbReference>
<dbReference type="RefSeq" id="WP_012873402.1">
    <property type="nucleotide sequence ID" value="NC_013524.1"/>
</dbReference>
<dbReference type="EMBL" id="CP001824">
    <property type="protein sequence ID" value="ACZ40367.1"/>
    <property type="molecule type" value="Genomic_DNA"/>
</dbReference>
<reference evidence="3" key="1">
    <citation type="submission" date="2009-11" db="EMBL/GenBank/DDBJ databases">
        <title>The complete chromosome 2 of Sphaerobacter thermophilus DSM 20745.</title>
        <authorList>
            <person name="Lucas S."/>
            <person name="Copeland A."/>
            <person name="Lapidus A."/>
            <person name="Glavina del Rio T."/>
            <person name="Dalin E."/>
            <person name="Tice H."/>
            <person name="Bruce D."/>
            <person name="Goodwin L."/>
            <person name="Pitluck S."/>
            <person name="Kyrpides N."/>
            <person name="Mavromatis K."/>
            <person name="Ivanova N."/>
            <person name="Mikhailova N."/>
            <person name="LaButti K.M."/>
            <person name="Clum A."/>
            <person name="Sun H.I."/>
            <person name="Brettin T."/>
            <person name="Detter J.C."/>
            <person name="Han C."/>
            <person name="Larimer F."/>
            <person name="Land M."/>
            <person name="Hauser L."/>
            <person name="Markowitz V."/>
            <person name="Cheng J.F."/>
            <person name="Hugenholtz P."/>
            <person name="Woyke T."/>
            <person name="Wu D."/>
            <person name="Steenblock K."/>
            <person name="Schneider S."/>
            <person name="Pukall R."/>
            <person name="Goeker M."/>
            <person name="Klenk H.P."/>
            <person name="Eisen J.A."/>
        </authorList>
    </citation>
    <scope>NUCLEOTIDE SEQUENCE [LARGE SCALE GENOMIC DNA]</scope>
    <source>
        <strain evidence="3">ATCC 49802 / DSM 20745 / S 6022</strain>
    </source>
</reference>
<dbReference type="HOGENOM" id="CLU_043966_3_0_0"/>
<dbReference type="GO" id="GO:0009231">
    <property type="term" value="P:riboflavin biosynthetic process"/>
    <property type="evidence" value="ECO:0007669"/>
    <property type="project" value="InterPro"/>
</dbReference>
<evidence type="ECO:0000313" key="3">
    <source>
        <dbReference type="Proteomes" id="UP000002027"/>
    </source>
</evidence>
<keyword evidence="3" id="KW-1185">Reference proteome</keyword>
<gene>
    <name evidence="2" type="ordered locus">Sthe_2963</name>
</gene>
<dbReference type="PANTHER" id="PTHR38011:SF12">
    <property type="entry name" value="BIFUNCTIONAL DEAMINASE-REDUCTASE DOMAIN PROTEIN"/>
    <property type="match status" value="1"/>
</dbReference>
<feature type="domain" description="Bacterial bifunctional deaminase-reductase C-terminal" evidence="1">
    <location>
        <begin position="4"/>
        <end position="191"/>
    </location>
</feature>
<proteinExistence type="predicted"/>
<dbReference type="Pfam" id="PF01872">
    <property type="entry name" value="RibD_C"/>
    <property type="match status" value="1"/>
</dbReference>
<organism evidence="2 3">
    <name type="scientific">Sphaerobacter thermophilus (strain ATCC 49802 / DSM 20745 / KCCM 41009 / NCIMB 13125 / S 6022)</name>
    <dbReference type="NCBI Taxonomy" id="479434"/>
    <lineage>
        <taxon>Bacteria</taxon>
        <taxon>Pseudomonadati</taxon>
        <taxon>Thermomicrobiota</taxon>
        <taxon>Thermomicrobia</taxon>
        <taxon>Sphaerobacterales</taxon>
        <taxon>Sphaerobacterineae</taxon>
        <taxon>Sphaerobacteraceae</taxon>
        <taxon>Sphaerobacter</taxon>
    </lineage>
</organism>